<dbReference type="Proteomes" id="UP000182284">
    <property type="component" value="Unassembled WGS sequence"/>
</dbReference>
<evidence type="ECO:0000313" key="10">
    <source>
        <dbReference type="Proteomes" id="UP000182284"/>
    </source>
</evidence>
<organism evidence="9 10">
    <name type="scientific">Celeribacter baekdonensis</name>
    <dbReference type="NCBI Taxonomy" id="875171"/>
    <lineage>
        <taxon>Bacteria</taxon>
        <taxon>Pseudomonadati</taxon>
        <taxon>Pseudomonadota</taxon>
        <taxon>Alphaproteobacteria</taxon>
        <taxon>Rhodobacterales</taxon>
        <taxon>Roseobacteraceae</taxon>
        <taxon>Celeribacter</taxon>
    </lineage>
</organism>
<feature type="binding site" evidence="7">
    <location>
        <position position="169"/>
    </location>
    <ligand>
        <name>substrate</name>
    </ligand>
</feature>
<dbReference type="GO" id="GO:0005737">
    <property type="term" value="C:cytoplasm"/>
    <property type="evidence" value="ECO:0007669"/>
    <property type="project" value="UniProtKB-SubCell"/>
</dbReference>
<keyword evidence="1 7" id="KW-0808">Transferase</keyword>
<evidence type="ECO:0000256" key="7">
    <source>
        <dbReference type="HAMAP-Rule" id="MF_01445"/>
    </source>
</evidence>
<feature type="binding site" evidence="7">
    <location>
        <position position="117"/>
    </location>
    <ligand>
        <name>Fe cation</name>
        <dbReference type="ChEBI" id="CHEBI:24875"/>
    </ligand>
</feature>
<accession>A0A1G7GXB5</accession>
<evidence type="ECO:0000256" key="4">
    <source>
        <dbReference type="ARBA" id="ARBA00023004"/>
    </source>
</evidence>
<feature type="binding site" evidence="7">
    <location>
        <position position="182"/>
    </location>
    <ligand>
        <name>substrate</name>
    </ligand>
</feature>
<keyword evidence="7" id="KW-0963">Cytoplasm</keyword>
<name>A0A1G7GXB5_9RHOB</name>
<dbReference type="PRINTS" id="PR00789">
    <property type="entry name" value="OSIALOPTASE"/>
</dbReference>
<keyword evidence="5 7" id="KW-0012">Acyltransferase</keyword>
<proteinExistence type="inferred from homology"/>
<comment type="subcellular location">
    <subcellularLocation>
        <location evidence="7">Cytoplasm</location>
    </subcellularLocation>
</comment>
<feature type="binding site" evidence="7">
    <location>
        <position position="186"/>
    </location>
    <ligand>
        <name>substrate</name>
    </ligand>
</feature>
<dbReference type="SUPFAM" id="SSF53067">
    <property type="entry name" value="Actin-like ATPase domain"/>
    <property type="match status" value="1"/>
</dbReference>
<evidence type="ECO:0000256" key="6">
    <source>
        <dbReference type="ARBA" id="ARBA00048117"/>
    </source>
</evidence>
<feature type="binding site" evidence="7">
    <location>
        <position position="298"/>
    </location>
    <ligand>
        <name>Fe cation</name>
        <dbReference type="ChEBI" id="CHEBI:24875"/>
    </ligand>
</feature>
<dbReference type="GO" id="GO:0061711">
    <property type="term" value="F:tRNA N(6)-L-threonylcarbamoyladenine synthase activity"/>
    <property type="evidence" value="ECO:0007669"/>
    <property type="project" value="UniProtKB-EC"/>
</dbReference>
<dbReference type="FunFam" id="3.30.420.40:FF:000012">
    <property type="entry name" value="tRNA N6-adenosine threonylcarbamoyltransferase"/>
    <property type="match status" value="1"/>
</dbReference>
<evidence type="ECO:0000259" key="8">
    <source>
        <dbReference type="Pfam" id="PF00814"/>
    </source>
</evidence>
<dbReference type="PANTHER" id="PTHR11735:SF6">
    <property type="entry name" value="TRNA N6-ADENOSINE THREONYLCARBAMOYLTRANSFERASE, MITOCHONDRIAL"/>
    <property type="match status" value="1"/>
</dbReference>
<comment type="cofactor">
    <cofactor evidence="7">
        <name>Fe(2+)</name>
        <dbReference type="ChEBI" id="CHEBI:29033"/>
    </cofactor>
    <text evidence="7">Binds 1 Fe(2+) ion per subunit.</text>
</comment>
<evidence type="ECO:0000256" key="3">
    <source>
        <dbReference type="ARBA" id="ARBA00022723"/>
    </source>
</evidence>
<keyword evidence="2 7" id="KW-0819">tRNA processing</keyword>
<dbReference type="OrthoDB" id="9806197at2"/>
<feature type="binding site" evidence="7">
    <location>
        <begin position="136"/>
        <end position="140"/>
    </location>
    <ligand>
        <name>substrate</name>
    </ligand>
</feature>
<dbReference type="InterPro" id="IPR000905">
    <property type="entry name" value="Gcp-like_dom"/>
</dbReference>
<comment type="caution">
    <text evidence="7">Lacks conserved residue(s) required for the propagation of feature annotation.</text>
</comment>
<dbReference type="RefSeq" id="WP_074641129.1">
    <property type="nucleotide sequence ID" value="NZ_FNBL01000001.1"/>
</dbReference>
<evidence type="ECO:0000313" key="9">
    <source>
        <dbReference type="EMBL" id="SDE92714.1"/>
    </source>
</evidence>
<comment type="catalytic activity">
    <reaction evidence="6 7">
        <text>L-threonylcarbamoyladenylate + adenosine(37) in tRNA = N(6)-L-threonylcarbamoyladenosine(37) in tRNA + AMP + H(+)</text>
        <dbReference type="Rhea" id="RHEA:37059"/>
        <dbReference type="Rhea" id="RHEA-COMP:10162"/>
        <dbReference type="Rhea" id="RHEA-COMP:10163"/>
        <dbReference type="ChEBI" id="CHEBI:15378"/>
        <dbReference type="ChEBI" id="CHEBI:73682"/>
        <dbReference type="ChEBI" id="CHEBI:74411"/>
        <dbReference type="ChEBI" id="CHEBI:74418"/>
        <dbReference type="ChEBI" id="CHEBI:456215"/>
        <dbReference type="EC" id="2.3.1.234"/>
    </reaction>
</comment>
<sequence>MSALILGIETSCDDTSVALVDRSGHVAAIKTVSQYEVHEAFGGVYPELASRAHLEAILPTIQSVMDEASATPKDLTAIGVTRGPGLIGSLLVGLSTAEALSMGWGVPAYGVNHLRGHIRSVELEGGQTEFPAVIMLVSGGHTLIAELKDPWSYRLLGTTRDDSVGESYDKVARMLGLGMPGGPAIDRAAKLGRPVLRLPRPMKNEGYEFSFSGLKSSVARHIENHPEVSLEDMSASFVAACLDVLVAKADRALAECKPRSLVIVGGVSASPQLRDAMAQVADHHGVNLCLPPVKWATDNAAMIAMATWDYIERGVKPALFPKPNLSLETP</sequence>
<dbReference type="GO" id="GO:0005506">
    <property type="term" value="F:iron ion binding"/>
    <property type="evidence" value="ECO:0007669"/>
    <property type="project" value="UniProtKB-UniRule"/>
</dbReference>
<dbReference type="PANTHER" id="PTHR11735">
    <property type="entry name" value="TRNA N6-ADENOSINE THREONYLCARBAMOYLTRANSFERASE"/>
    <property type="match status" value="1"/>
</dbReference>
<dbReference type="InterPro" id="IPR043129">
    <property type="entry name" value="ATPase_NBD"/>
</dbReference>
<keyword evidence="4 7" id="KW-0408">Iron</keyword>
<dbReference type="EMBL" id="FNBL01000001">
    <property type="protein sequence ID" value="SDE92714.1"/>
    <property type="molecule type" value="Genomic_DNA"/>
</dbReference>
<dbReference type="EC" id="2.3.1.234" evidence="7"/>
<dbReference type="AlphaFoldDB" id="A0A1G7GXB5"/>
<dbReference type="Pfam" id="PF00814">
    <property type="entry name" value="TsaD"/>
    <property type="match status" value="1"/>
</dbReference>
<dbReference type="GO" id="GO:0002949">
    <property type="term" value="P:tRNA threonylcarbamoyladenosine modification"/>
    <property type="evidence" value="ECO:0007669"/>
    <property type="project" value="UniProtKB-UniRule"/>
</dbReference>
<evidence type="ECO:0000256" key="5">
    <source>
        <dbReference type="ARBA" id="ARBA00023315"/>
    </source>
</evidence>
<comment type="similarity">
    <text evidence="7">Belongs to the KAE1 / TsaD family.</text>
</comment>
<dbReference type="NCBIfam" id="TIGR03723">
    <property type="entry name" value="T6A_TsaD_YgjD"/>
    <property type="match status" value="1"/>
</dbReference>
<comment type="function">
    <text evidence="7">Required for the formation of a threonylcarbamoyl group on adenosine at position 37 (t(6)A37) in tRNAs that read codons beginning with adenine. Is involved in the transfer of the threonylcarbamoyl moiety of threonylcarbamoyl-AMP (TC-AMP) to the N6 group of A37, together with TsaE and TsaB. TsaD likely plays a direct catalytic role in this reaction.</text>
</comment>
<keyword evidence="3 7" id="KW-0479">Metal-binding</keyword>
<evidence type="ECO:0000256" key="1">
    <source>
        <dbReference type="ARBA" id="ARBA00022679"/>
    </source>
</evidence>
<feature type="domain" description="Gcp-like" evidence="8">
    <location>
        <begin position="26"/>
        <end position="304"/>
    </location>
</feature>
<evidence type="ECO:0000256" key="2">
    <source>
        <dbReference type="ARBA" id="ARBA00022694"/>
    </source>
</evidence>
<protein>
    <recommendedName>
        <fullName evidence="7">tRNA N6-adenosine threonylcarbamoyltransferase</fullName>
        <ecNumber evidence="7">2.3.1.234</ecNumber>
    </recommendedName>
    <alternativeName>
        <fullName evidence="7">N6-L-threonylcarbamoyladenine synthase</fullName>
        <shortName evidence="7">t(6)A synthase</shortName>
    </alternativeName>
    <alternativeName>
        <fullName evidence="7">t(6)A37 threonylcarbamoyladenosine biosynthesis protein TsaD</fullName>
    </alternativeName>
    <alternativeName>
        <fullName evidence="7">tRNA threonylcarbamoyladenosine biosynthesis protein TsaD</fullName>
    </alternativeName>
</protein>
<feature type="binding site" evidence="7">
    <location>
        <position position="113"/>
    </location>
    <ligand>
        <name>Fe cation</name>
        <dbReference type="ChEBI" id="CHEBI:24875"/>
    </ligand>
</feature>
<dbReference type="InterPro" id="IPR017861">
    <property type="entry name" value="KAE1/TsaD"/>
</dbReference>
<dbReference type="InterPro" id="IPR022450">
    <property type="entry name" value="TsaD"/>
</dbReference>
<dbReference type="NCBIfam" id="TIGR00329">
    <property type="entry name" value="gcp_kae1"/>
    <property type="match status" value="1"/>
</dbReference>
<dbReference type="CDD" id="cd24133">
    <property type="entry name" value="ASKHA_NBD_TsaD_bac"/>
    <property type="match status" value="1"/>
</dbReference>
<gene>
    <name evidence="7" type="primary">tsaD</name>
    <name evidence="9" type="ORF">SAMN04488117_101754</name>
</gene>
<dbReference type="Gene3D" id="3.30.420.40">
    <property type="match status" value="2"/>
</dbReference>
<dbReference type="HAMAP" id="MF_01445">
    <property type="entry name" value="TsaD"/>
    <property type="match status" value="1"/>
</dbReference>
<reference evidence="9 10" key="1">
    <citation type="submission" date="2016-10" db="EMBL/GenBank/DDBJ databases">
        <authorList>
            <person name="de Groot N.N."/>
        </authorList>
    </citation>
    <scope>NUCLEOTIDE SEQUENCE [LARGE SCALE GENOMIC DNA]</scope>
    <source>
        <strain evidence="9 10">DSM 27375</strain>
    </source>
</reference>